<gene>
    <name evidence="13" type="ORF">BU072_01660</name>
</gene>
<dbReference type="SUPFAM" id="SSF55874">
    <property type="entry name" value="ATPase domain of HSP90 chaperone/DNA topoisomerase II/histidine kinase"/>
    <property type="match status" value="1"/>
</dbReference>
<dbReference type="InterPro" id="IPR036097">
    <property type="entry name" value="HisK_dim/P_sf"/>
</dbReference>
<dbReference type="Gene3D" id="1.10.287.130">
    <property type="match status" value="1"/>
</dbReference>
<dbReference type="CDD" id="cd00082">
    <property type="entry name" value="HisKA"/>
    <property type="match status" value="1"/>
</dbReference>
<dbReference type="PANTHER" id="PTHR43065">
    <property type="entry name" value="SENSOR HISTIDINE KINASE"/>
    <property type="match status" value="1"/>
</dbReference>
<evidence type="ECO:0000256" key="3">
    <source>
        <dbReference type="ARBA" id="ARBA00012438"/>
    </source>
</evidence>
<evidence type="ECO:0000256" key="7">
    <source>
        <dbReference type="ARBA" id="ARBA00022777"/>
    </source>
</evidence>
<dbReference type="STRING" id="1167632.GCA_000286335_00941"/>
<evidence type="ECO:0000256" key="9">
    <source>
        <dbReference type="ARBA" id="ARBA00023012"/>
    </source>
</evidence>
<dbReference type="Pfam" id="PF02518">
    <property type="entry name" value="HATPase_c"/>
    <property type="match status" value="1"/>
</dbReference>
<dbReference type="AlphaFoldDB" id="A0A2T4PW43"/>
<keyword evidence="7 13" id="KW-0418">Kinase</keyword>
<dbReference type="SUPFAM" id="SSF47384">
    <property type="entry name" value="Homodimeric domain of signal transducing histidine kinase"/>
    <property type="match status" value="1"/>
</dbReference>
<protein>
    <recommendedName>
        <fullName evidence="3">histidine kinase</fullName>
        <ecNumber evidence="3">2.7.13.3</ecNumber>
    </recommendedName>
</protein>
<evidence type="ECO:0000256" key="8">
    <source>
        <dbReference type="ARBA" id="ARBA00022840"/>
    </source>
</evidence>
<keyword evidence="8" id="KW-0067">ATP-binding</keyword>
<keyword evidence="11" id="KW-1133">Transmembrane helix</keyword>
<feature type="transmembrane region" description="Helical" evidence="11">
    <location>
        <begin position="7"/>
        <end position="26"/>
    </location>
</feature>
<evidence type="ECO:0000256" key="4">
    <source>
        <dbReference type="ARBA" id="ARBA00022553"/>
    </source>
</evidence>
<dbReference type="GO" id="GO:0000155">
    <property type="term" value="F:phosphorelay sensor kinase activity"/>
    <property type="evidence" value="ECO:0007669"/>
    <property type="project" value="InterPro"/>
</dbReference>
<dbReference type="RefSeq" id="WP_107556615.1">
    <property type="nucleotide sequence ID" value="NZ_BMDF01000003.1"/>
</dbReference>
<dbReference type="GO" id="GO:0005524">
    <property type="term" value="F:ATP binding"/>
    <property type="evidence" value="ECO:0007669"/>
    <property type="project" value="UniProtKB-KW"/>
</dbReference>
<dbReference type="SMART" id="SM00387">
    <property type="entry name" value="HATPase_c"/>
    <property type="match status" value="1"/>
</dbReference>
<keyword evidence="9" id="KW-0902">Two-component regulatory system</keyword>
<evidence type="ECO:0000256" key="1">
    <source>
        <dbReference type="ARBA" id="ARBA00000085"/>
    </source>
</evidence>
<keyword evidence="11" id="KW-0812">Transmembrane</keyword>
<feature type="domain" description="Histidine kinase" evidence="12">
    <location>
        <begin position="280"/>
        <end position="489"/>
    </location>
</feature>
<dbReference type="EMBL" id="PZFK01000003">
    <property type="protein sequence ID" value="PTI30716.1"/>
    <property type="molecule type" value="Genomic_DNA"/>
</dbReference>
<proteinExistence type="predicted"/>
<dbReference type="Proteomes" id="UP000241209">
    <property type="component" value="Unassembled WGS sequence"/>
</dbReference>
<dbReference type="InterPro" id="IPR036890">
    <property type="entry name" value="HATPase_C_sf"/>
</dbReference>
<dbReference type="GO" id="GO:0016020">
    <property type="term" value="C:membrane"/>
    <property type="evidence" value="ECO:0007669"/>
    <property type="project" value="UniProtKB-SubCell"/>
</dbReference>
<dbReference type="PANTHER" id="PTHR43065:SF10">
    <property type="entry name" value="PEROXIDE STRESS-ACTIVATED HISTIDINE KINASE MAK3"/>
    <property type="match status" value="1"/>
</dbReference>
<dbReference type="SMART" id="SM00388">
    <property type="entry name" value="HisKA"/>
    <property type="match status" value="1"/>
</dbReference>
<evidence type="ECO:0000256" key="11">
    <source>
        <dbReference type="SAM" id="Phobius"/>
    </source>
</evidence>
<dbReference type="PROSITE" id="PS50109">
    <property type="entry name" value="HIS_KIN"/>
    <property type="match status" value="1"/>
</dbReference>
<dbReference type="PRINTS" id="PR00344">
    <property type="entry name" value="BCTRLSENSOR"/>
</dbReference>
<keyword evidence="6" id="KW-0547">Nucleotide-binding</keyword>
<dbReference type="Gene3D" id="3.30.565.10">
    <property type="entry name" value="Histidine kinase-like ATPase, C-terminal domain"/>
    <property type="match status" value="1"/>
</dbReference>
<dbReference type="EC" id="2.7.13.3" evidence="3"/>
<comment type="subcellular location">
    <subcellularLocation>
        <location evidence="2">Membrane</location>
        <topology evidence="2">Multi-pass membrane protein</topology>
    </subcellularLocation>
</comment>
<keyword evidence="10 11" id="KW-0472">Membrane</keyword>
<keyword evidence="4" id="KW-0597">Phosphoprotein</keyword>
<evidence type="ECO:0000256" key="5">
    <source>
        <dbReference type="ARBA" id="ARBA00022679"/>
    </source>
</evidence>
<dbReference type="Pfam" id="PF00512">
    <property type="entry name" value="HisKA"/>
    <property type="match status" value="1"/>
</dbReference>
<dbReference type="OrthoDB" id="9815750at2"/>
<evidence type="ECO:0000256" key="2">
    <source>
        <dbReference type="ARBA" id="ARBA00004141"/>
    </source>
</evidence>
<reference evidence="13 14" key="1">
    <citation type="journal article" date="2016" name="Front. Microbiol.">
        <title>Comprehensive Phylogenetic Analysis of Bovine Non-aureus Staphylococci Species Based on Whole-Genome Sequencing.</title>
        <authorList>
            <person name="Naushad S."/>
            <person name="Barkema H.W."/>
            <person name="Luby C."/>
            <person name="Condas L.A."/>
            <person name="Nobrega D.B."/>
            <person name="Carson D.A."/>
            <person name="De Buck J."/>
        </authorList>
    </citation>
    <scope>NUCLEOTIDE SEQUENCE [LARGE SCALE GENOMIC DNA]</scope>
    <source>
        <strain evidence="13 14">SNUC 2204</strain>
    </source>
</reference>
<dbReference type="InterPro" id="IPR004358">
    <property type="entry name" value="Sig_transdc_His_kin-like_C"/>
</dbReference>
<name>A0A2T4PW43_9STAP</name>
<evidence type="ECO:0000313" key="14">
    <source>
        <dbReference type="Proteomes" id="UP000241209"/>
    </source>
</evidence>
<evidence type="ECO:0000256" key="10">
    <source>
        <dbReference type="ARBA" id="ARBA00023136"/>
    </source>
</evidence>
<keyword evidence="5" id="KW-0808">Transferase</keyword>
<dbReference type="GeneID" id="64115895"/>
<evidence type="ECO:0000256" key="6">
    <source>
        <dbReference type="ARBA" id="ARBA00022741"/>
    </source>
</evidence>
<accession>A0A2T4PW43</accession>
<organism evidence="13 14">
    <name type="scientific">Mammaliicoccus vitulinus</name>
    <dbReference type="NCBI Taxonomy" id="71237"/>
    <lineage>
        <taxon>Bacteria</taxon>
        <taxon>Bacillati</taxon>
        <taxon>Bacillota</taxon>
        <taxon>Bacilli</taxon>
        <taxon>Bacillales</taxon>
        <taxon>Staphylococcaceae</taxon>
        <taxon>Mammaliicoccus</taxon>
    </lineage>
</organism>
<comment type="catalytic activity">
    <reaction evidence="1">
        <text>ATP + protein L-histidine = ADP + protein N-phospho-L-histidine.</text>
        <dbReference type="EC" id="2.7.13.3"/>
    </reaction>
</comment>
<evidence type="ECO:0000259" key="12">
    <source>
        <dbReference type="PROSITE" id="PS50109"/>
    </source>
</evidence>
<dbReference type="InterPro" id="IPR003594">
    <property type="entry name" value="HATPase_dom"/>
</dbReference>
<comment type="caution">
    <text evidence="13">The sequence shown here is derived from an EMBL/GenBank/DDBJ whole genome shotgun (WGS) entry which is preliminary data.</text>
</comment>
<feature type="transmembrane region" description="Helical" evidence="11">
    <location>
        <begin position="228"/>
        <end position="250"/>
    </location>
</feature>
<evidence type="ECO:0000313" key="13">
    <source>
        <dbReference type="EMBL" id="PTI30716.1"/>
    </source>
</evidence>
<sequence>MKPFNKIIILNIVIALVVSLLIGAIISRNYTNRVNQRLDTTKEIVNLKIGTFINESNSISESLTTILSNSDDEKFINQFLEDNHTRYSWIDHIYILNDQKQVVYDSKGQDYTSIEDFKKYKYHFPFSQNSTLSSTEKTLKGPRTLLLTNQLKIKNKDYTVAAEINMNAFKNEIKLISKRFNIQVKGIDGTEIYQVGKEHQHSKTITYLYNNLPVSISITGQYNFISRIILPSIFIFLIVFLLLTILTLIFKSRSERLEHEKLIEQANNEKLRLIGTLAANTAHEIKNPLTSINGFVELTRMKYDKEHQDKHFNIISEELDRINNIVTQFLYLGKPTNLAYTNVDISQTIAEVIQFSEYELEQNNINISLTLLEEPIYAFISEDQLKQILINLIQNSKDALTDIDNASIDIQLQNTNTKQATIIFKDNGKGMSKETQQKIFDPFFTTKESGSGLGLYLSKKLIEDWEGKISVFTNMSKGTTFIITIPIVKSN</sequence>
<dbReference type="InterPro" id="IPR005467">
    <property type="entry name" value="His_kinase_dom"/>
</dbReference>
<dbReference type="InterPro" id="IPR003661">
    <property type="entry name" value="HisK_dim/P_dom"/>
</dbReference>